<feature type="region of interest" description="Disordered" evidence="1">
    <location>
        <begin position="1"/>
        <end position="45"/>
    </location>
</feature>
<accession>A0A0L6UH96</accession>
<dbReference type="VEuPathDB" id="FungiDB:VP01_605g6"/>
<name>A0A0L6UH96_9BASI</name>
<sequence>MQANHEMLLKQPQSTEPSDPLRLQALPYREKDSETNNKPTNRTETTELELHSASNILNPIPFPHPTINATKQLKQQMVKMVKAQDKEKSHCQQAKEKLASYPDVTCHLVIIDWSWWLYITANNVPQRPLKYHLCNLVLDGSCKQLGHPCHQQFMVLSFDLEKKAKAERELRQTSSVADYTHTFVTLALELGWEEIQLALILGRIDFHMVAEISHLALRIDKEILNLDTMDISTFCGYYLASSASSCAAEQTFSSAADVCSSGRGSLNPRTIERCVSSHMWLKQGIQVTGKFEKAQKIVKDYVDFSQKTSKK</sequence>
<dbReference type="OrthoDB" id="3264316at2759"/>
<evidence type="ECO:0000313" key="3">
    <source>
        <dbReference type="Proteomes" id="UP000037035"/>
    </source>
</evidence>
<keyword evidence="3" id="KW-1185">Reference proteome</keyword>
<protein>
    <recommendedName>
        <fullName evidence="4">HAT C-terminal dimerisation domain-containing protein</fullName>
    </recommendedName>
</protein>
<comment type="caution">
    <text evidence="2">The sequence shown here is derived from an EMBL/GenBank/DDBJ whole genome shotgun (WGS) entry which is preliminary data.</text>
</comment>
<dbReference type="Proteomes" id="UP000037035">
    <property type="component" value="Unassembled WGS sequence"/>
</dbReference>
<proteinExistence type="predicted"/>
<evidence type="ECO:0000256" key="1">
    <source>
        <dbReference type="SAM" id="MobiDB-lite"/>
    </source>
</evidence>
<evidence type="ECO:0008006" key="4">
    <source>
        <dbReference type="Google" id="ProtNLM"/>
    </source>
</evidence>
<gene>
    <name evidence="2" type="ORF">VP01_605g6</name>
</gene>
<dbReference type="EMBL" id="LAVV01011341">
    <property type="protein sequence ID" value="KNZ47901.1"/>
    <property type="molecule type" value="Genomic_DNA"/>
</dbReference>
<dbReference type="AlphaFoldDB" id="A0A0L6UH96"/>
<reference evidence="2 3" key="1">
    <citation type="submission" date="2015-08" db="EMBL/GenBank/DDBJ databases">
        <title>Next Generation Sequencing and Analysis of the Genome of Puccinia sorghi L Schw, the Causal Agent of Maize Common Rust.</title>
        <authorList>
            <person name="Rochi L."/>
            <person name="Burguener G."/>
            <person name="Darino M."/>
            <person name="Turjanski A."/>
            <person name="Kreff E."/>
            <person name="Dieguez M.J."/>
            <person name="Sacco F."/>
        </authorList>
    </citation>
    <scope>NUCLEOTIDE SEQUENCE [LARGE SCALE GENOMIC DNA]</scope>
    <source>
        <strain evidence="2 3">RO10H11247</strain>
    </source>
</reference>
<organism evidence="2 3">
    <name type="scientific">Puccinia sorghi</name>
    <dbReference type="NCBI Taxonomy" id="27349"/>
    <lineage>
        <taxon>Eukaryota</taxon>
        <taxon>Fungi</taxon>
        <taxon>Dikarya</taxon>
        <taxon>Basidiomycota</taxon>
        <taxon>Pucciniomycotina</taxon>
        <taxon>Pucciniomycetes</taxon>
        <taxon>Pucciniales</taxon>
        <taxon>Pucciniaceae</taxon>
        <taxon>Puccinia</taxon>
    </lineage>
</organism>
<evidence type="ECO:0000313" key="2">
    <source>
        <dbReference type="EMBL" id="KNZ47901.1"/>
    </source>
</evidence>